<dbReference type="AlphaFoldDB" id="A0AAP0D4D6"/>
<keyword evidence="7 18" id="KW-0679">Respiratory chain</keyword>
<comment type="caution">
    <text evidence="21">The sequence shown here is derived from an EMBL/GenBank/DDBJ whole genome shotgun (WGS) entry which is preliminary data.</text>
</comment>
<keyword evidence="15 18" id="KW-0408">Iron</keyword>
<name>A0AAP0D4D6_9ASTR</name>
<keyword evidence="17 18" id="KW-0472">Membrane</keyword>
<dbReference type="FunFam" id="1.20.1260.140:FF:000001">
    <property type="entry name" value="Ubiquinol oxidase"/>
    <property type="match status" value="2"/>
</dbReference>
<proteinExistence type="inferred from homology"/>
<feature type="domain" description="Trichome birefringence-like C-terminal" evidence="20">
    <location>
        <begin position="331"/>
        <end position="411"/>
    </location>
</feature>
<comment type="subunit">
    <text evidence="5">Homodimer; disulfide-linked.</text>
</comment>
<evidence type="ECO:0000256" key="17">
    <source>
        <dbReference type="ARBA" id="ARBA00023136"/>
    </source>
</evidence>
<dbReference type="GO" id="GO:0106292">
    <property type="term" value="F:superoxide-generating NADPH oxidase activity"/>
    <property type="evidence" value="ECO:0007669"/>
    <property type="project" value="UniProtKB-ARBA"/>
</dbReference>
<keyword evidence="14 18" id="KW-0560">Oxidoreductase</keyword>
<dbReference type="PANTHER" id="PTHR31803:SF3">
    <property type="entry name" value="ALTERNATIVE OXIDASE"/>
    <property type="match status" value="1"/>
</dbReference>
<evidence type="ECO:0000256" key="3">
    <source>
        <dbReference type="ARBA" id="ARBA00007727"/>
    </source>
</evidence>
<dbReference type="Pfam" id="PF13839">
    <property type="entry name" value="PC-Esterase"/>
    <property type="match status" value="1"/>
</dbReference>
<comment type="cofactor">
    <cofactor evidence="18">
        <name>Fe cation</name>
        <dbReference type="ChEBI" id="CHEBI:24875"/>
    </cofactor>
    <text evidence="18">Binds 2 iron ions per subunit.</text>
</comment>
<dbReference type="Proteomes" id="UP001408789">
    <property type="component" value="Unassembled WGS sequence"/>
</dbReference>
<organism evidence="21 22">
    <name type="scientific">Deinandra increscens subsp. villosa</name>
    <dbReference type="NCBI Taxonomy" id="3103831"/>
    <lineage>
        <taxon>Eukaryota</taxon>
        <taxon>Viridiplantae</taxon>
        <taxon>Streptophyta</taxon>
        <taxon>Embryophyta</taxon>
        <taxon>Tracheophyta</taxon>
        <taxon>Spermatophyta</taxon>
        <taxon>Magnoliopsida</taxon>
        <taxon>eudicotyledons</taxon>
        <taxon>Gunneridae</taxon>
        <taxon>Pentapetalae</taxon>
        <taxon>asterids</taxon>
        <taxon>campanulids</taxon>
        <taxon>Asterales</taxon>
        <taxon>Asteraceae</taxon>
        <taxon>Asteroideae</taxon>
        <taxon>Heliantheae alliance</taxon>
        <taxon>Madieae</taxon>
        <taxon>Madiinae</taxon>
        <taxon>Deinandra</taxon>
    </lineage>
</organism>
<keyword evidence="10" id="KW-0999">Mitochondrion inner membrane</keyword>
<evidence type="ECO:0000256" key="7">
    <source>
        <dbReference type="ARBA" id="ARBA00022660"/>
    </source>
</evidence>
<comment type="similarity">
    <text evidence="4 18">Belongs to the alternative oxidase family.</text>
</comment>
<dbReference type="GO" id="GO:0005743">
    <property type="term" value="C:mitochondrial inner membrane"/>
    <property type="evidence" value="ECO:0007669"/>
    <property type="project" value="UniProtKB-SubCell"/>
</dbReference>
<sequence length="732" mass="82659">MNRNGYVVATKASQLLLTQLGRRLFSTTGSAVTEPFKIPMSGNTIPMGTTRLLNMHARNYNAHAGSGSSPDEKNDTETKSVSSYWGVAPPSLTKADGSAWKWNCFRPWEAYEADTTIDVKKHHNPVTWNDKIAFWIVQALKYPTHLYFQKKHIHHAVLLETVAAVPGMVGGMLLHTKSLRRFEQSGGWIKALLEEAENERMHLMTFIDIFEPKWHERALVFAVQGVFFNAYFLAYLASPKLAHRITGYLEEEAVNSYTEFLNDLEKGVMEDIPAPAIAIDYWCLPQNSTLKDVVRVIRADEAHHRDLNHYASDIQCQGHELKEYPAPIGVNYYQEGDNVLPHLDAATAFRKSMMTWATWVDKYINPRKTEVVFRTSAPSHFNGGEWNAGGHCKEASRPLNRTATGSNRSEKSIIVEESPPRRVHVSYPPAGPEISSCWFTSSPRNASTITFGERTQKEQKEEAAAVGGGGGAAAGGGKGKEVASYWGVPPSKLTKEDGSEWKWNCFRPWETYQADLSIDLKKHHVPKTFLDKFAYWTVKSLRLPTDIFFQRRYGCRAMMLETVAAVPGMVGGMLLHCKSLRRFEPSGGWIKALLEEAENERMHLMTFMEVAKPKWYERALVFAVQGVFFNAYFVAYLASPKLAHRITGYLEEEAIHSYTEFLKELDKGNIENVKAPAIAIDYWRLPANSTLRDVVMVVRADEAHHRDVNHFASDIHYQGLELKDSPAPIGYH</sequence>
<evidence type="ECO:0000256" key="10">
    <source>
        <dbReference type="ARBA" id="ARBA00022792"/>
    </source>
</evidence>
<dbReference type="EMBL" id="JBCNJP010000016">
    <property type="protein sequence ID" value="KAK9065612.1"/>
    <property type="molecule type" value="Genomic_DNA"/>
</dbReference>
<keyword evidence="13" id="KW-1133">Transmembrane helix</keyword>
<feature type="region of interest" description="Disordered" evidence="19">
    <location>
        <begin position="388"/>
        <end position="410"/>
    </location>
</feature>
<evidence type="ECO:0000313" key="21">
    <source>
        <dbReference type="EMBL" id="KAK9065612.1"/>
    </source>
</evidence>
<keyword evidence="22" id="KW-1185">Reference proteome</keyword>
<reference evidence="21 22" key="1">
    <citation type="submission" date="2024-04" db="EMBL/GenBank/DDBJ databases">
        <title>The reference genome of an endangered Asteraceae, Deinandra increscens subsp. villosa, native to the Central Coast of California.</title>
        <authorList>
            <person name="Guilliams M."/>
            <person name="Hasenstab-Lehman K."/>
            <person name="Meyer R."/>
            <person name="Mcevoy S."/>
        </authorList>
    </citation>
    <scope>NUCLEOTIDE SEQUENCE [LARGE SCALE GENOMIC DNA]</scope>
    <source>
        <tissue evidence="21">Leaf</tissue>
    </source>
</reference>
<comment type="similarity">
    <text evidence="3">Belongs to the PC-esterase family. TBL subfamily.</text>
</comment>
<evidence type="ECO:0000256" key="19">
    <source>
        <dbReference type="SAM" id="MobiDB-lite"/>
    </source>
</evidence>
<dbReference type="PANTHER" id="PTHR31803">
    <property type="entry name" value="ALTERNATIVE OXIDASE"/>
    <property type="match status" value="1"/>
</dbReference>
<evidence type="ECO:0000256" key="18">
    <source>
        <dbReference type="RuleBase" id="RU003779"/>
    </source>
</evidence>
<keyword evidence="8 18" id="KW-0812">Transmembrane</keyword>
<evidence type="ECO:0000256" key="5">
    <source>
        <dbReference type="ARBA" id="ARBA00011748"/>
    </source>
</evidence>
<evidence type="ECO:0000256" key="15">
    <source>
        <dbReference type="ARBA" id="ARBA00023004"/>
    </source>
</evidence>
<dbReference type="InterPro" id="IPR026057">
    <property type="entry name" value="TBL_C"/>
</dbReference>
<evidence type="ECO:0000256" key="9">
    <source>
        <dbReference type="ARBA" id="ARBA00022723"/>
    </source>
</evidence>
<dbReference type="GO" id="GO:0046872">
    <property type="term" value="F:metal ion binding"/>
    <property type="evidence" value="ECO:0007669"/>
    <property type="project" value="UniProtKB-UniRule"/>
</dbReference>
<dbReference type="InterPro" id="IPR002680">
    <property type="entry name" value="AOX"/>
</dbReference>
<protein>
    <recommendedName>
        <fullName evidence="18">Ubiquinol oxidase</fullName>
        <ecNumber evidence="18">1.10.3.11</ecNumber>
    </recommendedName>
</protein>
<dbReference type="CDD" id="cd01053">
    <property type="entry name" value="AOX"/>
    <property type="match status" value="2"/>
</dbReference>
<keyword evidence="9 18" id="KW-0479">Metal-binding</keyword>
<comment type="catalytic activity">
    <reaction evidence="1 18">
        <text>2 a ubiquinol + O2 = 2 a ubiquinone + 2 H2O</text>
        <dbReference type="Rhea" id="RHEA:30255"/>
        <dbReference type="Rhea" id="RHEA-COMP:9565"/>
        <dbReference type="Rhea" id="RHEA-COMP:9566"/>
        <dbReference type="ChEBI" id="CHEBI:15377"/>
        <dbReference type="ChEBI" id="CHEBI:15379"/>
        <dbReference type="ChEBI" id="CHEBI:16389"/>
        <dbReference type="ChEBI" id="CHEBI:17976"/>
        <dbReference type="EC" id="1.10.3.11"/>
    </reaction>
</comment>
<evidence type="ECO:0000256" key="11">
    <source>
        <dbReference type="ARBA" id="ARBA00022946"/>
    </source>
</evidence>
<dbReference type="Pfam" id="PF01786">
    <property type="entry name" value="AOX"/>
    <property type="match status" value="2"/>
</dbReference>
<evidence type="ECO:0000256" key="4">
    <source>
        <dbReference type="ARBA" id="ARBA00008388"/>
    </source>
</evidence>
<dbReference type="EC" id="1.10.3.11" evidence="18"/>
<comment type="subcellular location">
    <subcellularLocation>
        <location evidence="2">Mitochondrion inner membrane</location>
        <topology evidence="2">Multi-pass membrane protein</topology>
    </subcellularLocation>
</comment>
<evidence type="ECO:0000256" key="14">
    <source>
        <dbReference type="ARBA" id="ARBA00023002"/>
    </source>
</evidence>
<evidence type="ECO:0000256" key="2">
    <source>
        <dbReference type="ARBA" id="ARBA00004448"/>
    </source>
</evidence>
<evidence type="ECO:0000256" key="1">
    <source>
        <dbReference type="ARBA" id="ARBA00001192"/>
    </source>
</evidence>
<gene>
    <name evidence="21" type="ORF">SSX86_015013</name>
</gene>
<dbReference type="GO" id="GO:0009916">
    <property type="term" value="F:alternative oxidase activity"/>
    <property type="evidence" value="ECO:0007669"/>
    <property type="project" value="UniProtKB-UniRule"/>
</dbReference>
<keyword evidence="16" id="KW-0496">Mitochondrion</keyword>
<evidence type="ECO:0000313" key="22">
    <source>
        <dbReference type="Proteomes" id="UP001408789"/>
    </source>
</evidence>
<keyword evidence="6" id="KW-0813">Transport</keyword>
<evidence type="ECO:0000256" key="12">
    <source>
        <dbReference type="ARBA" id="ARBA00022982"/>
    </source>
</evidence>
<evidence type="ECO:0000256" key="16">
    <source>
        <dbReference type="ARBA" id="ARBA00023128"/>
    </source>
</evidence>
<evidence type="ECO:0000256" key="6">
    <source>
        <dbReference type="ARBA" id="ARBA00022448"/>
    </source>
</evidence>
<dbReference type="InterPro" id="IPR038659">
    <property type="entry name" value="AOX_sf"/>
</dbReference>
<dbReference type="GO" id="GO:0102721">
    <property type="term" value="F:ubiquinol:oxygen oxidoreductase activity"/>
    <property type="evidence" value="ECO:0007669"/>
    <property type="project" value="UniProtKB-EC"/>
</dbReference>
<dbReference type="GO" id="GO:0016740">
    <property type="term" value="F:transferase activity"/>
    <property type="evidence" value="ECO:0007669"/>
    <property type="project" value="InterPro"/>
</dbReference>
<dbReference type="GO" id="GO:0098803">
    <property type="term" value="C:respiratory chain complex"/>
    <property type="evidence" value="ECO:0007669"/>
    <property type="project" value="UniProtKB-UniRule"/>
</dbReference>
<evidence type="ECO:0000259" key="20">
    <source>
        <dbReference type="Pfam" id="PF13839"/>
    </source>
</evidence>
<feature type="region of interest" description="Disordered" evidence="19">
    <location>
        <begin position="61"/>
        <end position="82"/>
    </location>
</feature>
<dbReference type="Gene3D" id="1.20.1260.140">
    <property type="entry name" value="Alternative oxidase"/>
    <property type="match status" value="2"/>
</dbReference>
<accession>A0AAP0D4D6</accession>
<evidence type="ECO:0000256" key="8">
    <source>
        <dbReference type="ARBA" id="ARBA00022692"/>
    </source>
</evidence>
<evidence type="ECO:0000256" key="13">
    <source>
        <dbReference type="ARBA" id="ARBA00022989"/>
    </source>
</evidence>
<keyword evidence="11" id="KW-0809">Transit peptide</keyword>
<keyword evidence="12 18" id="KW-0249">Electron transport</keyword>
<dbReference type="GO" id="GO:0010230">
    <property type="term" value="P:alternative respiration"/>
    <property type="evidence" value="ECO:0007669"/>
    <property type="project" value="TreeGrafter"/>
</dbReference>